<dbReference type="SMR" id="O18188"/>
<gene>
    <name evidence="7 9" type="primary">maea-1</name>
    <name evidence="7" type="ORF">CELE_W09G3.2</name>
    <name evidence="9" type="ORF">W09G3.2</name>
</gene>
<protein>
    <recommendedName>
        <fullName evidence="2">E3 ubiquitin-protein transferase MAEA</fullName>
    </recommendedName>
    <alternativeName>
        <fullName evidence="4">Macrophage erythroblast attacher</fullName>
    </alternativeName>
</protein>
<keyword evidence="8" id="KW-1185">Reference proteome</keyword>
<dbReference type="GO" id="GO:0005634">
    <property type="term" value="C:nucleus"/>
    <property type="evidence" value="ECO:0000318"/>
    <property type="project" value="GO_Central"/>
</dbReference>
<proteinExistence type="evidence at protein level"/>
<dbReference type="STRING" id="6239.W09G3.2.1"/>
<dbReference type="Pfam" id="PF10607">
    <property type="entry name" value="CTLH"/>
    <property type="match status" value="1"/>
</dbReference>
<name>O18188_CAEEL</name>
<dbReference type="GO" id="GO:0004842">
    <property type="term" value="F:ubiquitin-protein transferase activity"/>
    <property type="evidence" value="ECO:0007669"/>
    <property type="project" value="InterPro"/>
</dbReference>
<dbReference type="eggNOG" id="KOG0396">
    <property type="taxonomic scope" value="Eukaryota"/>
</dbReference>
<evidence type="ECO:0000256" key="3">
    <source>
        <dbReference type="ARBA" id="ARBA00023057"/>
    </source>
</evidence>
<dbReference type="InterPro" id="IPR024964">
    <property type="entry name" value="CTLH/CRA"/>
</dbReference>
<organism evidence="7 8">
    <name type="scientific">Caenorhabditis elegans</name>
    <dbReference type="NCBI Taxonomy" id="6239"/>
    <lineage>
        <taxon>Eukaryota</taxon>
        <taxon>Metazoa</taxon>
        <taxon>Ecdysozoa</taxon>
        <taxon>Nematoda</taxon>
        <taxon>Chromadorea</taxon>
        <taxon>Rhabditida</taxon>
        <taxon>Rhabditina</taxon>
        <taxon>Rhabditomorpha</taxon>
        <taxon>Rhabditoidea</taxon>
        <taxon>Rhabditidae</taxon>
        <taxon>Peloderinae</taxon>
        <taxon>Caenorhabditis</taxon>
    </lineage>
</organism>
<dbReference type="Bgee" id="WBGene00012366">
    <property type="expression patterns" value="Expressed in pharyngeal muscle cell (C elegans) and 4 other cell types or tissues"/>
</dbReference>
<dbReference type="EMBL" id="BX284601">
    <property type="protein sequence ID" value="CAB04951.1"/>
    <property type="molecule type" value="Genomic_DNA"/>
</dbReference>
<keyword evidence="10" id="KW-1267">Proteomics identification</keyword>
<dbReference type="PaxDb" id="6239-W09G3.2"/>
<accession>O18188</accession>
<feature type="region of interest" description="Disordered" evidence="5">
    <location>
        <begin position="1"/>
        <end position="27"/>
    </location>
</feature>
<dbReference type="PIR" id="T26316">
    <property type="entry name" value="T26316"/>
</dbReference>
<evidence type="ECO:0000259" key="6">
    <source>
        <dbReference type="PROSITE" id="PS50897"/>
    </source>
</evidence>
<dbReference type="AlphaFoldDB" id="O18188"/>
<dbReference type="InterPro" id="IPR013144">
    <property type="entry name" value="CRA_dom"/>
</dbReference>
<dbReference type="PhylomeDB" id="O18188"/>
<comment type="subcellular location">
    <subcellularLocation>
        <location evidence="1">Nucleus matrix</location>
    </subcellularLocation>
</comment>
<feature type="domain" description="CTLH" evidence="6">
    <location>
        <begin position="187"/>
        <end position="244"/>
    </location>
</feature>
<dbReference type="OrthoDB" id="1933455at2759"/>
<evidence type="ECO:0007829" key="10">
    <source>
        <dbReference type="PeptideAtlas" id="O18188"/>
    </source>
</evidence>
<dbReference type="KEGG" id="cel:CELE_W09G3.2"/>
<dbReference type="SMART" id="SM00667">
    <property type="entry name" value="LisH"/>
    <property type="match status" value="1"/>
</dbReference>
<evidence type="ECO:0000256" key="1">
    <source>
        <dbReference type="ARBA" id="ARBA00004109"/>
    </source>
</evidence>
<dbReference type="InParanoid" id="O18188"/>
<dbReference type="InterPro" id="IPR006594">
    <property type="entry name" value="LisH"/>
</dbReference>
<dbReference type="InterPro" id="IPR045098">
    <property type="entry name" value="Fyv10_fam"/>
</dbReference>
<dbReference type="WormBase" id="W09G3.2">
    <property type="protein sequence ID" value="CE16568"/>
    <property type="gene ID" value="WBGene00012366"/>
    <property type="gene designation" value="maea-1"/>
</dbReference>
<dbReference type="PROSITE" id="PS50896">
    <property type="entry name" value="LISH"/>
    <property type="match status" value="1"/>
</dbReference>
<dbReference type="SMART" id="SM00668">
    <property type="entry name" value="CTLH"/>
    <property type="match status" value="1"/>
</dbReference>
<dbReference type="PeptideAtlas" id="O18188"/>
<dbReference type="GO" id="GO:0034657">
    <property type="term" value="C:GID complex"/>
    <property type="evidence" value="ECO:0000318"/>
    <property type="project" value="GO_Central"/>
</dbReference>
<feature type="compositionally biased region" description="Acidic residues" evidence="5">
    <location>
        <begin position="1"/>
        <end position="10"/>
    </location>
</feature>
<dbReference type="InterPro" id="IPR006595">
    <property type="entry name" value="CTLH_C"/>
</dbReference>
<dbReference type="PANTHER" id="PTHR12170">
    <property type="entry name" value="MACROPHAGE ERYTHROBLAST ATTACHER-RELATED"/>
    <property type="match status" value="1"/>
</dbReference>
<dbReference type="RefSeq" id="NP_493416.1">
    <property type="nucleotide sequence ID" value="NM_061015.8"/>
</dbReference>
<evidence type="ECO:0000256" key="5">
    <source>
        <dbReference type="SAM" id="MobiDB-lite"/>
    </source>
</evidence>
<dbReference type="FunCoup" id="O18188">
    <property type="interactions" value="2619"/>
</dbReference>
<evidence type="ECO:0000313" key="8">
    <source>
        <dbReference type="Proteomes" id="UP000001940"/>
    </source>
</evidence>
<dbReference type="GO" id="GO:0016363">
    <property type="term" value="C:nuclear matrix"/>
    <property type="evidence" value="ECO:0007669"/>
    <property type="project" value="UniProtKB-SubCell"/>
</dbReference>
<evidence type="ECO:0000313" key="7">
    <source>
        <dbReference type="EMBL" id="CAB04951.1"/>
    </source>
</evidence>
<keyword evidence="3" id="KW-0265">Erythrocyte maturation</keyword>
<dbReference type="PANTHER" id="PTHR12170:SF2">
    <property type="entry name" value="E3 UBIQUITIN-PROTEIN TRANSFERASE MAEA"/>
    <property type="match status" value="1"/>
</dbReference>
<dbReference type="GeneID" id="173248"/>
<dbReference type="GO" id="GO:0005737">
    <property type="term" value="C:cytoplasm"/>
    <property type="evidence" value="ECO:0000318"/>
    <property type="project" value="GO_Central"/>
</dbReference>
<dbReference type="UCSC" id="W09G3.2">
    <property type="organism name" value="c. elegans"/>
</dbReference>
<keyword evidence="7" id="KW-0808">Transferase</keyword>
<reference evidence="7 8" key="1">
    <citation type="journal article" date="1998" name="Science">
        <title>Genome sequence of the nematode C. elegans: a platform for investigating biology.</title>
        <authorList>
            <consortium name="The C. elegans sequencing consortium"/>
            <person name="Sulson J.E."/>
            <person name="Waterston R."/>
        </authorList>
    </citation>
    <scope>NUCLEOTIDE SEQUENCE [LARGE SCALE GENOMIC DNA]</scope>
    <source>
        <strain evidence="7 8">Bristol N2</strain>
    </source>
</reference>
<dbReference type="GO" id="GO:0043161">
    <property type="term" value="P:proteasome-mediated ubiquitin-dependent protein catabolic process"/>
    <property type="evidence" value="ECO:0000318"/>
    <property type="project" value="GO_Central"/>
</dbReference>
<dbReference type="HOGENOM" id="CLU_027445_0_1_1"/>
<dbReference type="CTD" id="173248"/>
<dbReference type="Proteomes" id="UP000001940">
    <property type="component" value="Chromosome I"/>
</dbReference>
<sequence>MMMEIEDDEVPSPPSPHPAGTTIGGPNSKRYSDILSLDYCTFRIPYEELNIRFRNGQKDLDRAATGVAKAAELLQKKTAGSNEPVSRESLRRHFDLLIRQVQEARKTVERITQSEIEQLDKITTRADRIHEEFEVTRDSENPRNTEKLERQKFCRFIVWHMLRCGYIEPAKVLVKEMELEDLVDVDVFENMYAVQQALLDGNIQPCLAWCDRHHRKLRKLESRIELVARQQEAVTLIELGNIPEAVAYVKKYIAPIAKGKFTEDLKKTMGAIACTLEQSRLRNPELHAADRYQKCAALFIEEAHRIFEIHGNTALATLIQYGLATQKTPSCHNDEKTPLDKQKCIVCRPDVWPIAENLPYSHVANSRIFCSLSGKLCDDDKNIPFLFPSGHVIGSAAIERLKRDDNKLYDPIHKKLIDEEEALRLYFL</sequence>
<dbReference type="SMART" id="SM00757">
    <property type="entry name" value="CRA"/>
    <property type="match status" value="1"/>
</dbReference>
<dbReference type="IntAct" id="O18188">
    <property type="interactions" value="1"/>
</dbReference>
<dbReference type="OMA" id="YFDDKRW"/>
<dbReference type="PROSITE" id="PS50897">
    <property type="entry name" value="CTLH"/>
    <property type="match status" value="1"/>
</dbReference>
<evidence type="ECO:0000256" key="2">
    <source>
        <dbReference type="ARBA" id="ARBA00014384"/>
    </source>
</evidence>
<evidence type="ECO:0000313" key="9">
    <source>
        <dbReference type="WormBase" id="W09G3.2"/>
    </source>
</evidence>
<dbReference type="GO" id="GO:0043249">
    <property type="term" value="P:erythrocyte maturation"/>
    <property type="evidence" value="ECO:0007669"/>
    <property type="project" value="UniProtKB-KW"/>
</dbReference>
<dbReference type="AGR" id="WB:WBGene00012366"/>
<evidence type="ECO:0000256" key="4">
    <source>
        <dbReference type="ARBA" id="ARBA00029678"/>
    </source>
</evidence>